<evidence type="ECO:0000256" key="1">
    <source>
        <dbReference type="SAM" id="MobiDB-lite"/>
    </source>
</evidence>
<dbReference type="Proteomes" id="UP000092124">
    <property type="component" value="Unassembled WGS sequence"/>
</dbReference>
<feature type="non-terminal residue" evidence="2">
    <location>
        <position position="1"/>
    </location>
</feature>
<gene>
    <name evidence="2" type="ORF">A6R68_11727</name>
</gene>
<feature type="compositionally biased region" description="Basic residues" evidence="1">
    <location>
        <begin position="51"/>
        <end position="61"/>
    </location>
</feature>
<evidence type="ECO:0000313" key="2">
    <source>
        <dbReference type="EMBL" id="OBS57148.1"/>
    </source>
</evidence>
<comment type="caution">
    <text evidence="2">The sequence shown here is derived from an EMBL/GenBank/DDBJ whole genome shotgun (WGS) entry which is preliminary data.</text>
</comment>
<name>A0A1A6FT71_NEOLE</name>
<feature type="region of interest" description="Disordered" evidence="1">
    <location>
        <begin position="49"/>
        <end position="69"/>
    </location>
</feature>
<accession>A0A1A6FT71</accession>
<dbReference type="EMBL" id="LZPO01117432">
    <property type="protein sequence ID" value="OBS57148.1"/>
    <property type="molecule type" value="Genomic_DNA"/>
</dbReference>
<keyword evidence="3" id="KW-1185">Reference proteome</keyword>
<dbReference type="AlphaFoldDB" id="A0A1A6FT71"/>
<protein>
    <submittedName>
        <fullName evidence="2">Uncharacterized protein</fullName>
    </submittedName>
</protein>
<sequence length="69" mass="7859">GSQVSFVVERLPQNSAVVPQKANELLSLLAEQESRIVIVNLIHQREDARAKKSSRHKRLQLRRIAETSE</sequence>
<organism evidence="2 3">
    <name type="scientific">Neotoma lepida</name>
    <name type="common">Desert woodrat</name>
    <dbReference type="NCBI Taxonomy" id="56216"/>
    <lineage>
        <taxon>Eukaryota</taxon>
        <taxon>Metazoa</taxon>
        <taxon>Chordata</taxon>
        <taxon>Craniata</taxon>
        <taxon>Vertebrata</taxon>
        <taxon>Euteleostomi</taxon>
        <taxon>Mammalia</taxon>
        <taxon>Eutheria</taxon>
        <taxon>Euarchontoglires</taxon>
        <taxon>Glires</taxon>
        <taxon>Rodentia</taxon>
        <taxon>Myomorpha</taxon>
        <taxon>Muroidea</taxon>
        <taxon>Cricetidae</taxon>
        <taxon>Neotominae</taxon>
        <taxon>Neotoma</taxon>
    </lineage>
</organism>
<proteinExistence type="predicted"/>
<feature type="non-terminal residue" evidence="2">
    <location>
        <position position="69"/>
    </location>
</feature>
<dbReference type="OrthoDB" id="9976953at2759"/>
<evidence type="ECO:0000313" key="3">
    <source>
        <dbReference type="Proteomes" id="UP000092124"/>
    </source>
</evidence>
<reference evidence="2 3" key="1">
    <citation type="submission" date="2016-06" db="EMBL/GenBank/DDBJ databases">
        <title>The Draft Genome Sequence and Annotation of the Desert Woodrat Neotoma lepida.</title>
        <authorList>
            <person name="Campbell M."/>
            <person name="Oakeson K.F."/>
            <person name="Yandell M."/>
            <person name="Halpert J.R."/>
            <person name="Dearing D."/>
        </authorList>
    </citation>
    <scope>NUCLEOTIDE SEQUENCE [LARGE SCALE GENOMIC DNA]</scope>
    <source>
        <strain evidence="2">417</strain>
        <tissue evidence="2">Liver</tissue>
    </source>
</reference>